<dbReference type="SUPFAM" id="SSF58113">
    <property type="entry name" value="Apolipoprotein A-I"/>
    <property type="match status" value="1"/>
</dbReference>
<proteinExistence type="predicted"/>
<sequence length="1126" mass="126329">MFSSILTIFKQINHLQYSHCVNNIYFNNNQYSYCQKSGQLNNVKVQNDIVLAHKNNNVNLYIYANRTQQATMESQVFNYNIKTFAIFGFNNRQEIHDSQINMSLKFDVLQGALICIQCDVFVHNCTLVFVARGQQVSGVLIESLANIQIMQSFVQFRHASGNSSGIVNTVNNAMDNFTIAHCKLTGHNIITSPFNGYISSAVLTHVVVNVTDFYVCAGYTDMLGQLSVTITQNGSEVERCDICGSLYYVYGLCVDSIQYGTLANGTMQCVYPFEYANDKCECAYGHLRNGSACINLIDAIENQQNTETLLNNISSQFKAADQNLVSNISALNQRIFNNVTQLLDMMKQNSSALEQYILSNFSKAEQFLISNTTAMDNRIRDNISEIQRNTQIVFTQLEQQLNSNYSYLDYNIYQNISILDQQIAEQVNLTRSYINSNISALENYLLLNYSKAEQSIISNYSSLNENIRDNFTQLQNTIDTNSISLNNSIMNNTSIIDVRLYNNITALNQTIQANISSIQQIQSNISKNISVFDDKLNTTIENFDDVFNYLYVQLNNLTDNIYCLNNYGNIINETCFTTSELNSSEQQCKQYVFFFIFDIEQISYTVSSSSGEYIFNSETIIQNAFIDLVDNVYTNITPLFQTQNNFLNVKIQIGNQNTASGSSLLTLSQNITIQQLIIMSKINSEILINLNGWLNILMDYSNISSINNLLINLNIPICSVNIALIAFSQNLNLSNYQLLGNYQSSKSVCTIKNVAYQSIIRLQNINFRPTIFNVGRSSSYFISYTSISTILIDNAAIIIGNKTLNSILSQIYSQYQNNMLEFGGLIYKIQNDSQIQIRNIFIDCYQIIITDYVWYAGILIGQALSNQNSIHIDKICLYSNIQGTYKSVYNFGLIGQNYGNLCIQQSVLTFAMQGLNVRIDYLGIIGIQIQDINLLQTNSSILNSSIVLEFNLTDGDNVGLMGSSNSSNVTISNTILSNSQVSGTNCIGMVGYAASQNITLLNISIFKNILTGKSRYVASIFGACHTNIAISNSSIYQSNISGENYIGGLIGRSYKSNITMSNTIISHIVIVYPKQWDSKNNGIVIGDSENTVFTINQSKSNNNYINNKLLTNCEDITNNVSETQCN</sequence>
<keyword evidence="2" id="KW-1185">Reference proteome</keyword>
<gene>
    <name evidence="1" type="ORF">HINF_LOCUS11782</name>
</gene>
<evidence type="ECO:0000313" key="2">
    <source>
        <dbReference type="Proteomes" id="UP001642409"/>
    </source>
</evidence>
<comment type="caution">
    <text evidence="1">The sequence shown here is derived from an EMBL/GenBank/DDBJ whole genome shotgun (WGS) entry which is preliminary data.</text>
</comment>
<dbReference type="EMBL" id="CAXDID020000026">
    <property type="protein sequence ID" value="CAL5990950.1"/>
    <property type="molecule type" value="Genomic_DNA"/>
</dbReference>
<reference evidence="1 2" key="1">
    <citation type="submission" date="2024-07" db="EMBL/GenBank/DDBJ databases">
        <authorList>
            <person name="Akdeniz Z."/>
        </authorList>
    </citation>
    <scope>NUCLEOTIDE SEQUENCE [LARGE SCALE GENOMIC DNA]</scope>
</reference>
<protein>
    <submittedName>
        <fullName evidence="1">Uncharacterized protein</fullName>
    </submittedName>
</protein>
<accession>A0ABP1HC00</accession>
<organism evidence="1 2">
    <name type="scientific">Hexamita inflata</name>
    <dbReference type="NCBI Taxonomy" id="28002"/>
    <lineage>
        <taxon>Eukaryota</taxon>
        <taxon>Metamonada</taxon>
        <taxon>Diplomonadida</taxon>
        <taxon>Hexamitidae</taxon>
        <taxon>Hexamitinae</taxon>
        <taxon>Hexamita</taxon>
    </lineage>
</organism>
<dbReference type="Proteomes" id="UP001642409">
    <property type="component" value="Unassembled WGS sequence"/>
</dbReference>
<evidence type="ECO:0000313" key="1">
    <source>
        <dbReference type="EMBL" id="CAL5990950.1"/>
    </source>
</evidence>
<name>A0ABP1HC00_9EUKA</name>